<dbReference type="AlphaFoldDB" id="A0AAD8GBR4"/>
<accession>A0AAD8GBR4</accession>
<gene>
    <name evidence="1" type="ORF">AOXY_G6057</name>
</gene>
<evidence type="ECO:0000313" key="2">
    <source>
        <dbReference type="Proteomes" id="UP001230051"/>
    </source>
</evidence>
<dbReference type="EMBL" id="JAGXEW010000005">
    <property type="protein sequence ID" value="KAK1171294.1"/>
    <property type="molecule type" value="Genomic_DNA"/>
</dbReference>
<comment type="caution">
    <text evidence="1">The sequence shown here is derived from an EMBL/GenBank/DDBJ whole genome shotgun (WGS) entry which is preliminary data.</text>
</comment>
<proteinExistence type="predicted"/>
<reference evidence="1" key="1">
    <citation type="submission" date="2022-02" db="EMBL/GenBank/DDBJ databases">
        <title>Atlantic sturgeon de novo genome assembly.</title>
        <authorList>
            <person name="Stock M."/>
            <person name="Klopp C."/>
            <person name="Guiguen Y."/>
            <person name="Cabau C."/>
            <person name="Parinello H."/>
            <person name="Santidrian Yebra-Pimentel E."/>
            <person name="Kuhl H."/>
            <person name="Dirks R.P."/>
            <person name="Guessner J."/>
            <person name="Wuertz S."/>
            <person name="Du K."/>
            <person name="Schartl M."/>
        </authorList>
    </citation>
    <scope>NUCLEOTIDE SEQUENCE</scope>
    <source>
        <strain evidence="1">STURGEONOMICS-FGT-2020</strain>
        <tissue evidence="1">Whole blood</tissue>
    </source>
</reference>
<dbReference type="Proteomes" id="UP001230051">
    <property type="component" value="Unassembled WGS sequence"/>
</dbReference>
<keyword evidence="2" id="KW-1185">Reference proteome</keyword>
<protein>
    <submittedName>
        <fullName evidence="1">Uncharacterized protein</fullName>
    </submittedName>
</protein>
<name>A0AAD8GBR4_ACIOX</name>
<evidence type="ECO:0000313" key="1">
    <source>
        <dbReference type="EMBL" id="KAK1171294.1"/>
    </source>
</evidence>
<sequence>MTIDNQHHYAPKSLSCILDTSDYIWDIDLWLPFLSTGTSLFRLRSKTLQCSWTWYAGQGGRSQGRDRSAGMLIGTGYSEEHHVFGTVLEIPVRHDPWKSVVSDAFPLVCCVYGIPY</sequence>
<organism evidence="1 2">
    <name type="scientific">Acipenser oxyrinchus oxyrinchus</name>
    <dbReference type="NCBI Taxonomy" id="40147"/>
    <lineage>
        <taxon>Eukaryota</taxon>
        <taxon>Metazoa</taxon>
        <taxon>Chordata</taxon>
        <taxon>Craniata</taxon>
        <taxon>Vertebrata</taxon>
        <taxon>Euteleostomi</taxon>
        <taxon>Actinopterygii</taxon>
        <taxon>Chondrostei</taxon>
        <taxon>Acipenseriformes</taxon>
        <taxon>Acipenseridae</taxon>
        <taxon>Acipenser</taxon>
    </lineage>
</organism>